<protein>
    <submittedName>
        <fullName evidence="2">Uncharacterized protein</fullName>
    </submittedName>
</protein>
<keyword evidence="1" id="KW-0812">Transmembrane</keyword>
<evidence type="ECO:0000313" key="2">
    <source>
        <dbReference type="EMBL" id="JAH12612.1"/>
    </source>
</evidence>
<proteinExistence type="predicted"/>
<dbReference type="AlphaFoldDB" id="A0A0E9Q7V2"/>
<keyword evidence="1" id="KW-0472">Membrane</keyword>
<accession>A0A0E9Q7V2</accession>
<sequence length="32" mass="3977">MDIGIVYRFNCSISYFFCTYLWLCFLEQLMKK</sequence>
<evidence type="ECO:0000256" key="1">
    <source>
        <dbReference type="SAM" id="Phobius"/>
    </source>
</evidence>
<organism evidence="2">
    <name type="scientific">Anguilla anguilla</name>
    <name type="common">European freshwater eel</name>
    <name type="synonym">Muraena anguilla</name>
    <dbReference type="NCBI Taxonomy" id="7936"/>
    <lineage>
        <taxon>Eukaryota</taxon>
        <taxon>Metazoa</taxon>
        <taxon>Chordata</taxon>
        <taxon>Craniata</taxon>
        <taxon>Vertebrata</taxon>
        <taxon>Euteleostomi</taxon>
        <taxon>Actinopterygii</taxon>
        <taxon>Neopterygii</taxon>
        <taxon>Teleostei</taxon>
        <taxon>Anguilliformes</taxon>
        <taxon>Anguillidae</taxon>
        <taxon>Anguilla</taxon>
    </lineage>
</organism>
<dbReference type="EMBL" id="GBXM01095965">
    <property type="protein sequence ID" value="JAH12612.1"/>
    <property type="molecule type" value="Transcribed_RNA"/>
</dbReference>
<reference evidence="2" key="2">
    <citation type="journal article" date="2015" name="Fish Shellfish Immunol.">
        <title>Early steps in the European eel (Anguilla anguilla)-Vibrio vulnificus interaction in the gills: Role of the RtxA13 toxin.</title>
        <authorList>
            <person name="Callol A."/>
            <person name="Pajuelo D."/>
            <person name="Ebbesson L."/>
            <person name="Teles M."/>
            <person name="MacKenzie S."/>
            <person name="Amaro C."/>
        </authorList>
    </citation>
    <scope>NUCLEOTIDE SEQUENCE</scope>
</reference>
<keyword evidence="1" id="KW-1133">Transmembrane helix</keyword>
<feature type="transmembrane region" description="Helical" evidence="1">
    <location>
        <begin position="6"/>
        <end position="26"/>
    </location>
</feature>
<reference evidence="2" key="1">
    <citation type="submission" date="2014-11" db="EMBL/GenBank/DDBJ databases">
        <authorList>
            <person name="Amaro Gonzalez C."/>
        </authorList>
    </citation>
    <scope>NUCLEOTIDE SEQUENCE</scope>
</reference>
<name>A0A0E9Q7V2_ANGAN</name>